<evidence type="ECO:0000256" key="1">
    <source>
        <dbReference type="SAM" id="MobiDB-lite"/>
    </source>
</evidence>
<dbReference type="HOGENOM" id="CLU_1879845_0_0_7"/>
<protein>
    <recommendedName>
        <fullName evidence="2">FAD-binding domain-containing protein</fullName>
    </recommendedName>
</protein>
<dbReference type="Gene3D" id="3.50.50.60">
    <property type="entry name" value="FAD/NAD(P)-binding domain"/>
    <property type="match status" value="1"/>
</dbReference>
<keyword evidence="4" id="KW-1185">Reference proteome</keyword>
<dbReference type="Proteomes" id="UP000019140">
    <property type="component" value="Unassembled WGS sequence"/>
</dbReference>
<proteinExistence type="predicted"/>
<dbReference type="InterPro" id="IPR002938">
    <property type="entry name" value="FAD-bd"/>
</dbReference>
<comment type="caution">
    <text evidence="3">The sequence shown here is derived from an EMBL/GenBank/DDBJ whole genome shotgun (WGS) entry which is preliminary data.</text>
</comment>
<dbReference type="Pfam" id="PF01494">
    <property type="entry name" value="FAD_binding_3"/>
    <property type="match status" value="1"/>
</dbReference>
<accession>W4MCC3</accession>
<sequence>MRTQVGIIGSGPSGLLLSQLLHLQGIDSIILERRNQDYVLGRIRAGVLEQGMVNMLREAQVADRMEREGLIHEGFEIAFGDRRHRIDLKKHTGHTVTVYGQTEVTKDLMDARAAIGGQLVYEAQDVRIEELESDAPPCINWAAQWSGPEQPKCHRPQRRWPYRESFS</sequence>
<feature type="domain" description="FAD-binding" evidence="2">
    <location>
        <begin position="2"/>
        <end position="127"/>
    </location>
</feature>
<gene>
    <name evidence="3" type="ORF">ETSY2_10390</name>
</gene>
<organism evidence="3 4">
    <name type="scientific">Candidatus Entotheonella gemina</name>
    <dbReference type="NCBI Taxonomy" id="1429439"/>
    <lineage>
        <taxon>Bacteria</taxon>
        <taxon>Pseudomonadati</taxon>
        <taxon>Nitrospinota/Tectimicrobiota group</taxon>
        <taxon>Candidatus Tectimicrobiota</taxon>
        <taxon>Candidatus Entotheonellia</taxon>
        <taxon>Candidatus Entotheonellales</taxon>
        <taxon>Candidatus Entotheonellaceae</taxon>
        <taxon>Candidatus Entotheonella</taxon>
    </lineage>
</organism>
<dbReference type="AlphaFoldDB" id="W4MCC3"/>
<evidence type="ECO:0000313" key="4">
    <source>
        <dbReference type="Proteomes" id="UP000019140"/>
    </source>
</evidence>
<name>W4MCC3_9BACT</name>
<evidence type="ECO:0000313" key="3">
    <source>
        <dbReference type="EMBL" id="ETX07581.1"/>
    </source>
</evidence>
<dbReference type="EMBL" id="AZHX01000421">
    <property type="protein sequence ID" value="ETX07581.1"/>
    <property type="molecule type" value="Genomic_DNA"/>
</dbReference>
<dbReference type="PATRIC" id="fig|1429439.4.peg.1782"/>
<evidence type="ECO:0000259" key="2">
    <source>
        <dbReference type="Pfam" id="PF01494"/>
    </source>
</evidence>
<feature type="region of interest" description="Disordered" evidence="1">
    <location>
        <begin position="147"/>
        <end position="167"/>
    </location>
</feature>
<dbReference type="SUPFAM" id="SSF51905">
    <property type="entry name" value="FAD/NAD(P)-binding domain"/>
    <property type="match status" value="1"/>
</dbReference>
<reference evidence="3 4" key="1">
    <citation type="journal article" date="2014" name="Nature">
        <title>An environmental bacterial taxon with a large and distinct metabolic repertoire.</title>
        <authorList>
            <person name="Wilson M.C."/>
            <person name="Mori T."/>
            <person name="Ruckert C."/>
            <person name="Uria A.R."/>
            <person name="Helf M.J."/>
            <person name="Takada K."/>
            <person name="Gernert C."/>
            <person name="Steffens U.A."/>
            <person name="Heycke N."/>
            <person name="Schmitt S."/>
            <person name="Rinke C."/>
            <person name="Helfrich E.J."/>
            <person name="Brachmann A.O."/>
            <person name="Gurgui C."/>
            <person name="Wakimoto T."/>
            <person name="Kracht M."/>
            <person name="Crusemann M."/>
            <person name="Hentschel U."/>
            <person name="Abe I."/>
            <person name="Matsunaga S."/>
            <person name="Kalinowski J."/>
            <person name="Takeyama H."/>
            <person name="Piel J."/>
        </authorList>
    </citation>
    <scope>NUCLEOTIDE SEQUENCE [LARGE SCALE GENOMIC DNA]</scope>
    <source>
        <strain evidence="4">TSY2</strain>
    </source>
</reference>
<dbReference type="InterPro" id="IPR036188">
    <property type="entry name" value="FAD/NAD-bd_sf"/>
</dbReference>
<dbReference type="GO" id="GO:0071949">
    <property type="term" value="F:FAD binding"/>
    <property type="evidence" value="ECO:0007669"/>
    <property type="project" value="InterPro"/>
</dbReference>